<keyword evidence="3" id="KW-0325">Glycoprotein</keyword>
<evidence type="ECO:0000256" key="1">
    <source>
        <dbReference type="ARBA" id="ARBA00007469"/>
    </source>
</evidence>
<dbReference type="Gene3D" id="3.90.730.10">
    <property type="entry name" value="Ribonuclease T2-like"/>
    <property type="match status" value="1"/>
</dbReference>
<dbReference type="InterPro" id="IPR036430">
    <property type="entry name" value="RNase_T2-like_sf"/>
</dbReference>
<comment type="caution">
    <text evidence="6">The sequence shown here is derived from an EMBL/GenBank/DDBJ whole genome shotgun (WGS) entry which is preliminary data.</text>
</comment>
<dbReference type="AlphaFoldDB" id="A0AAW1W8H2"/>
<evidence type="ECO:0000313" key="7">
    <source>
        <dbReference type="Proteomes" id="UP001457282"/>
    </source>
</evidence>
<organism evidence="6 7">
    <name type="scientific">Rubus argutus</name>
    <name type="common">Southern blackberry</name>
    <dbReference type="NCBI Taxonomy" id="59490"/>
    <lineage>
        <taxon>Eukaryota</taxon>
        <taxon>Viridiplantae</taxon>
        <taxon>Streptophyta</taxon>
        <taxon>Embryophyta</taxon>
        <taxon>Tracheophyta</taxon>
        <taxon>Spermatophyta</taxon>
        <taxon>Magnoliopsida</taxon>
        <taxon>eudicotyledons</taxon>
        <taxon>Gunneridae</taxon>
        <taxon>Pentapetalae</taxon>
        <taxon>rosids</taxon>
        <taxon>fabids</taxon>
        <taxon>Rosales</taxon>
        <taxon>Rosaceae</taxon>
        <taxon>Rosoideae</taxon>
        <taxon>Rosoideae incertae sedis</taxon>
        <taxon>Rubus</taxon>
    </lineage>
</organism>
<evidence type="ECO:0000256" key="3">
    <source>
        <dbReference type="ARBA" id="ARBA00023180"/>
    </source>
</evidence>
<evidence type="ECO:0000256" key="4">
    <source>
        <dbReference type="RuleBase" id="RU004328"/>
    </source>
</evidence>
<gene>
    <name evidence="6" type="ORF">M0R45_029441</name>
</gene>
<dbReference type="Pfam" id="PF00445">
    <property type="entry name" value="Ribonuclease_T2"/>
    <property type="match status" value="1"/>
</dbReference>
<sequence length="193" mass="22175">MVLVVLVFSRFVITSHSIEPFQYYQFVVAFGKGVCYKNILCKQQNPLETIAVEQLLRLWPNLYKGKTDVDLWTNEYEKHGTCLQPDPAYNEAMYFGKALELFELYDVLDTLEGNHIHPRQVNIAADIILTALKNIVGEKKPRITCREIKNEVPVLTQITICLDLELENIVDCEEESNCLTLANPDEGKKISYF</sequence>
<comment type="similarity">
    <text evidence="1 4">Belongs to the RNase T2 family.</text>
</comment>
<feature type="signal peptide" evidence="5">
    <location>
        <begin position="1"/>
        <end position="17"/>
    </location>
</feature>
<dbReference type="SUPFAM" id="SSF55895">
    <property type="entry name" value="Ribonuclease Rh-like"/>
    <property type="match status" value="1"/>
</dbReference>
<dbReference type="GO" id="GO:0033897">
    <property type="term" value="F:ribonuclease T2 activity"/>
    <property type="evidence" value="ECO:0007669"/>
    <property type="project" value="InterPro"/>
</dbReference>
<feature type="chain" id="PRO_5043710621" evidence="5">
    <location>
        <begin position="18"/>
        <end position="193"/>
    </location>
</feature>
<keyword evidence="2 5" id="KW-0732">Signal</keyword>
<keyword evidence="7" id="KW-1185">Reference proteome</keyword>
<dbReference type="GO" id="GO:0005576">
    <property type="term" value="C:extracellular region"/>
    <property type="evidence" value="ECO:0007669"/>
    <property type="project" value="TreeGrafter"/>
</dbReference>
<name>A0AAW1W8H2_RUBAR</name>
<dbReference type="PANTHER" id="PTHR11240:SF22">
    <property type="entry name" value="RIBONUCLEASE T2"/>
    <property type="match status" value="1"/>
</dbReference>
<proteinExistence type="inferred from homology"/>
<evidence type="ECO:0000256" key="5">
    <source>
        <dbReference type="SAM" id="SignalP"/>
    </source>
</evidence>
<dbReference type="Proteomes" id="UP001457282">
    <property type="component" value="Unassembled WGS sequence"/>
</dbReference>
<reference evidence="6 7" key="1">
    <citation type="journal article" date="2023" name="G3 (Bethesda)">
        <title>A chromosome-length genome assembly and annotation of blackberry (Rubus argutus, cv. 'Hillquist').</title>
        <authorList>
            <person name="Bruna T."/>
            <person name="Aryal R."/>
            <person name="Dudchenko O."/>
            <person name="Sargent D.J."/>
            <person name="Mead D."/>
            <person name="Buti M."/>
            <person name="Cavallini A."/>
            <person name="Hytonen T."/>
            <person name="Andres J."/>
            <person name="Pham M."/>
            <person name="Weisz D."/>
            <person name="Mascagni F."/>
            <person name="Usai G."/>
            <person name="Natali L."/>
            <person name="Bassil N."/>
            <person name="Fernandez G.E."/>
            <person name="Lomsadze A."/>
            <person name="Armour M."/>
            <person name="Olukolu B."/>
            <person name="Poorten T."/>
            <person name="Britton C."/>
            <person name="Davik J."/>
            <person name="Ashrafi H."/>
            <person name="Aiden E.L."/>
            <person name="Borodovsky M."/>
            <person name="Worthington M."/>
        </authorList>
    </citation>
    <scope>NUCLEOTIDE SEQUENCE [LARGE SCALE GENOMIC DNA]</scope>
    <source>
        <strain evidence="6">PI 553951</strain>
    </source>
</reference>
<evidence type="ECO:0000256" key="2">
    <source>
        <dbReference type="ARBA" id="ARBA00022729"/>
    </source>
</evidence>
<protein>
    <submittedName>
        <fullName evidence="6">Uncharacterized protein</fullName>
    </submittedName>
</protein>
<evidence type="ECO:0000313" key="6">
    <source>
        <dbReference type="EMBL" id="KAK9920903.1"/>
    </source>
</evidence>
<dbReference type="PANTHER" id="PTHR11240">
    <property type="entry name" value="RIBONUCLEASE T2"/>
    <property type="match status" value="1"/>
</dbReference>
<dbReference type="GO" id="GO:0003723">
    <property type="term" value="F:RNA binding"/>
    <property type="evidence" value="ECO:0007669"/>
    <property type="project" value="InterPro"/>
</dbReference>
<accession>A0AAW1W8H2</accession>
<dbReference type="GO" id="GO:0006401">
    <property type="term" value="P:RNA catabolic process"/>
    <property type="evidence" value="ECO:0007669"/>
    <property type="project" value="TreeGrafter"/>
</dbReference>
<dbReference type="EMBL" id="JBEDUW010000006">
    <property type="protein sequence ID" value="KAK9920903.1"/>
    <property type="molecule type" value="Genomic_DNA"/>
</dbReference>
<dbReference type="InterPro" id="IPR001568">
    <property type="entry name" value="RNase_T2-like"/>
</dbReference>